<keyword evidence="2 5" id="KW-0645">Protease</keyword>
<keyword evidence="4 5" id="KW-0720">Serine protease</keyword>
<dbReference type="Pfam" id="PF03572">
    <property type="entry name" value="Peptidase_S41"/>
    <property type="match status" value="1"/>
</dbReference>
<dbReference type="SUPFAM" id="SSF50156">
    <property type="entry name" value="PDZ domain-like"/>
    <property type="match status" value="1"/>
</dbReference>
<dbReference type="PANTHER" id="PTHR32060:SF30">
    <property type="entry name" value="CARBOXY-TERMINAL PROCESSING PROTEASE CTPA"/>
    <property type="match status" value="1"/>
</dbReference>
<dbReference type="GO" id="GO:0030288">
    <property type="term" value="C:outer membrane-bounded periplasmic space"/>
    <property type="evidence" value="ECO:0007669"/>
    <property type="project" value="TreeGrafter"/>
</dbReference>
<evidence type="ECO:0000256" key="1">
    <source>
        <dbReference type="ARBA" id="ARBA00009179"/>
    </source>
</evidence>
<name>A0A450T8B7_9GAMM</name>
<dbReference type="InterPro" id="IPR029045">
    <property type="entry name" value="ClpP/crotonase-like_dom_sf"/>
</dbReference>
<gene>
    <name evidence="8" type="ORF">BECKFW1821C_GA0114237_100328</name>
</gene>
<proteinExistence type="inferred from homology"/>
<dbReference type="FunFam" id="2.30.42.10:FF:000063">
    <property type="entry name" value="Peptidase, S41 family"/>
    <property type="match status" value="1"/>
</dbReference>
<dbReference type="NCBIfam" id="TIGR00225">
    <property type="entry name" value="prc"/>
    <property type="match status" value="1"/>
</dbReference>
<dbReference type="PROSITE" id="PS50106">
    <property type="entry name" value="PDZ"/>
    <property type="match status" value="1"/>
</dbReference>
<dbReference type="FunFam" id="3.90.226.10:FF:000029">
    <property type="entry name" value="Peptidase, S41 family"/>
    <property type="match status" value="1"/>
</dbReference>
<dbReference type="InterPro" id="IPR004447">
    <property type="entry name" value="Peptidase_S41A"/>
</dbReference>
<dbReference type="InterPro" id="IPR001478">
    <property type="entry name" value="PDZ"/>
</dbReference>
<feature type="domain" description="PDZ" evidence="7">
    <location>
        <begin position="96"/>
        <end position="164"/>
    </location>
</feature>
<evidence type="ECO:0000259" key="7">
    <source>
        <dbReference type="PROSITE" id="PS50106"/>
    </source>
</evidence>
<dbReference type="GO" id="GO:0007165">
    <property type="term" value="P:signal transduction"/>
    <property type="evidence" value="ECO:0007669"/>
    <property type="project" value="TreeGrafter"/>
</dbReference>
<evidence type="ECO:0000256" key="3">
    <source>
        <dbReference type="ARBA" id="ARBA00022801"/>
    </source>
</evidence>
<dbReference type="CDD" id="cd06782">
    <property type="entry name" value="cpPDZ_CPP-like"/>
    <property type="match status" value="1"/>
</dbReference>
<dbReference type="Gene3D" id="2.30.42.10">
    <property type="match status" value="1"/>
</dbReference>
<dbReference type="Gene3D" id="3.90.226.10">
    <property type="entry name" value="2-enoyl-CoA Hydratase, Chain A, domain 1"/>
    <property type="match status" value="1"/>
</dbReference>
<accession>A0A450T8B7</accession>
<dbReference type="InterPro" id="IPR055210">
    <property type="entry name" value="CtpA/B_N"/>
</dbReference>
<feature type="compositionally biased region" description="Basic and acidic residues" evidence="6">
    <location>
        <begin position="387"/>
        <end position="421"/>
    </location>
</feature>
<evidence type="ECO:0000256" key="4">
    <source>
        <dbReference type="ARBA" id="ARBA00022825"/>
    </source>
</evidence>
<dbReference type="InterPro" id="IPR036034">
    <property type="entry name" value="PDZ_sf"/>
</dbReference>
<evidence type="ECO:0000256" key="5">
    <source>
        <dbReference type="RuleBase" id="RU004404"/>
    </source>
</evidence>
<dbReference type="EMBL" id="CAADFE010000003">
    <property type="protein sequence ID" value="VFJ62821.1"/>
    <property type="molecule type" value="Genomic_DNA"/>
</dbReference>
<dbReference type="GO" id="GO:0006508">
    <property type="term" value="P:proteolysis"/>
    <property type="evidence" value="ECO:0007669"/>
    <property type="project" value="UniProtKB-KW"/>
</dbReference>
<dbReference type="GO" id="GO:0004175">
    <property type="term" value="F:endopeptidase activity"/>
    <property type="evidence" value="ECO:0007669"/>
    <property type="project" value="TreeGrafter"/>
</dbReference>
<organism evidence="8">
    <name type="scientific">Candidatus Kentrum sp. FW</name>
    <dbReference type="NCBI Taxonomy" id="2126338"/>
    <lineage>
        <taxon>Bacteria</taxon>
        <taxon>Pseudomonadati</taxon>
        <taxon>Pseudomonadota</taxon>
        <taxon>Gammaproteobacteria</taxon>
        <taxon>Candidatus Kentrum</taxon>
    </lineage>
</organism>
<dbReference type="Pfam" id="PF13180">
    <property type="entry name" value="PDZ_2"/>
    <property type="match status" value="1"/>
</dbReference>
<dbReference type="CDD" id="cd07560">
    <property type="entry name" value="Peptidase_S41_CPP"/>
    <property type="match status" value="1"/>
</dbReference>
<feature type="region of interest" description="Disordered" evidence="6">
    <location>
        <begin position="387"/>
        <end position="423"/>
    </location>
</feature>
<dbReference type="Gene3D" id="3.30.750.44">
    <property type="match status" value="1"/>
</dbReference>
<dbReference type="SUPFAM" id="SSF52096">
    <property type="entry name" value="ClpP/crotonase"/>
    <property type="match status" value="1"/>
</dbReference>
<dbReference type="SMART" id="SM00245">
    <property type="entry name" value="TSPc"/>
    <property type="match status" value="1"/>
</dbReference>
<sequence length="450" mass="48952">MRMIPHGLPVLSLGVLLGLFMAPNQGVFADRSENASPSGENASLPLEELRIFTEIFGKIKTDYVEPVQDKTLLENAIHGMIAGLDPHSSYLEPDEYKDLQEGTTGKFGGLGIEFTMDDGFIKVIAPIDDTPAKRAGVQAKDLIIRLDDTPVKGMEINKAVKIMRGKPGTKITLTILRDGEQKPLKITITRDIIQVTSVKSRTLEPGFGYLRITQFQSKTGKSLRAALSKLQKENKNSLKGIILDLRNNPGGVLNAAVNVADTFLKKGLIVYTEGRREDAQLEFNAKPSDILEGAPMVVLVNGGSASASEIVAGALQDHKRALIVGNKTFGKGSVQTILPMKNGDALKITTARYFTPSGTSIQATGISPDIIFEDLAVVDRESSAHEPIKEADLAGHLENQSQDREDGRKTDTKTESDRENAEQSLAEEDYMLYEALNLLKGLVLFQGIKP</sequence>
<dbReference type="Pfam" id="PF22694">
    <property type="entry name" value="CtpB_N-like"/>
    <property type="match status" value="1"/>
</dbReference>
<dbReference type="InterPro" id="IPR005151">
    <property type="entry name" value="Tail-specific_protease"/>
</dbReference>
<dbReference type="PANTHER" id="PTHR32060">
    <property type="entry name" value="TAIL-SPECIFIC PROTEASE"/>
    <property type="match status" value="1"/>
</dbReference>
<dbReference type="GO" id="GO:0008236">
    <property type="term" value="F:serine-type peptidase activity"/>
    <property type="evidence" value="ECO:0007669"/>
    <property type="project" value="UniProtKB-KW"/>
</dbReference>
<protein>
    <submittedName>
        <fullName evidence="8">Carboxyl-terminal processing protease</fullName>
    </submittedName>
</protein>
<dbReference type="SMART" id="SM00228">
    <property type="entry name" value="PDZ"/>
    <property type="match status" value="1"/>
</dbReference>
<evidence type="ECO:0000256" key="6">
    <source>
        <dbReference type="SAM" id="MobiDB-lite"/>
    </source>
</evidence>
<dbReference type="AlphaFoldDB" id="A0A450T8B7"/>
<keyword evidence="3 5" id="KW-0378">Hydrolase</keyword>
<evidence type="ECO:0000256" key="2">
    <source>
        <dbReference type="ARBA" id="ARBA00022670"/>
    </source>
</evidence>
<reference evidence="8" key="1">
    <citation type="submission" date="2019-02" db="EMBL/GenBank/DDBJ databases">
        <authorList>
            <person name="Gruber-Vodicka R. H."/>
            <person name="Seah K. B. B."/>
        </authorList>
    </citation>
    <scope>NUCLEOTIDE SEQUENCE</scope>
    <source>
        <strain evidence="8">BECK_BZ131</strain>
    </source>
</reference>
<comment type="similarity">
    <text evidence="1 5">Belongs to the peptidase S41A family.</text>
</comment>
<evidence type="ECO:0000313" key="8">
    <source>
        <dbReference type="EMBL" id="VFJ62821.1"/>
    </source>
</evidence>